<evidence type="ECO:0000256" key="1">
    <source>
        <dbReference type="SAM" id="MobiDB-lite"/>
    </source>
</evidence>
<dbReference type="Proteomes" id="UP000324222">
    <property type="component" value="Unassembled WGS sequence"/>
</dbReference>
<feature type="region of interest" description="Disordered" evidence="1">
    <location>
        <begin position="1"/>
        <end position="30"/>
    </location>
</feature>
<name>A0A5B7K091_PORTR</name>
<accession>A0A5B7K091</accession>
<reference evidence="2 3" key="1">
    <citation type="submission" date="2019-05" db="EMBL/GenBank/DDBJ databases">
        <title>Another draft genome of Portunus trituberculatus and its Hox gene families provides insights of decapod evolution.</title>
        <authorList>
            <person name="Jeong J.-H."/>
            <person name="Song I."/>
            <person name="Kim S."/>
            <person name="Choi T."/>
            <person name="Kim D."/>
            <person name="Ryu S."/>
            <person name="Kim W."/>
        </authorList>
    </citation>
    <scope>NUCLEOTIDE SEQUENCE [LARGE SCALE GENOMIC DNA]</scope>
    <source>
        <tissue evidence="2">Muscle</tissue>
    </source>
</reference>
<comment type="caution">
    <text evidence="2">The sequence shown here is derived from an EMBL/GenBank/DDBJ whole genome shotgun (WGS) entry which is preliminary data.</text>
</comment>
<proteinExistence type="predicted"/>
<organism evidence="2 3">
    <name type="scientific">Portunus trituberculatus</name>
    <name type="common">Swimming crab</name>
    <name type="synonym">Neptunus trituberculatus</name>
    <dbReference type="NCBI Taxonomy" id="210409"/>
    <lineage>
        <taxon>Eukaryota</taxon>
        <taxon>Metazoa</taxon>
        <taxon>Ecdysozoa</taxon>
        <taxon>Arthropoda</taxon>
        <taxon>Crustacea</taxon>
        <taxon>Multicrustacea</taxon>
        <taxon>Malacostraca</taxon>
        <taxon>Eumalacostraca</taxon>
        <taxon>Eucarida</taxon>
        <taxon>Decapoda</taxon>
        <taxon>Pleocyemata</taxon>
        <taxon>Brachyura</taxon>
        <taxon>Eubrachyura</taxon>
        <taxon>Portunoidea</taxon>
        <taxon>Portunidae</taxon>
        <taxon>Portuninae</taxon>
        <taxon>Portunus</taxon>
    </lineage>
</organism>
<keyword evidence="3" id="KW-1185">Reference proteome</keyword>
<evidence type="ECO:0000313" key="3">
    <source>
        <dbReference type="Proteomes" id="UP000324222"/>
    </source>
</evidence>
<gene>
    <name evidence="2" type="ORF">E2C01_093343</name>
</gene>
<dbReference type="AlphaFoldDB" id="A0A5B7K091"/>
<evidence type="ECO:0000313" key="2">
    <source>
        <dbReference type="EMBL" id="MPC97994.1"/>
    </source>
</evidence>
<feature type="compositionally biased region" description="Basic and acidic residues" evidence="1">
    <location>
        <begin position="1"/>
        <end position="18"/>
    </location>
</feature>
<protein>
    <submittedName>
        <fullName evidence="2">Uncharacterized protein</fullName>
    </submittedName>
</protein>
<dbReference type="EMBL" id="VSRR010112305">
    <property type="protein sequence ID" value="MPC97994.1"/>
    <property type="molecule type" value="Genomic_DNA"/>
</dbReference>
<sequence length="59" mass="6385">MSRCETRHTEPVSAESKEWSGCLGAEQPPDGKLPTNNHNACCGSNPVPVVIVMLIIRSH</sequence>